<dbReference type="Pfam" id="PF04542">
    <property type="entry name" value="Sigma70_r2"/>
    <property type="match status" value="1"/>
</dbReference>
<dbReference type="NCBIfam" id="TIGR02937">
    <property type="entry name" value="sigma70-ECF"/>
    <property type="match status" value="1"/>
</dbReference>
<dbReference type="Proteomes" id="UP001319200">
    <property type="component" value="Unassembled WGS sequence"/>
</dbReference>
<comment type="similarity">
    <text evidence="1">Belongs to the sigma-70 factor family. ECF subfamily.</text>
</comment>
<dbReference type="SUPFAM" id="SSF88946">
    <property type="entry name" value="Sigma2 domain of RNA polymerase sigma factors"/>
    <property type="match status" value="1"/>
</dbReference>
<proteinExistence type="inferred from homology"/>
<keyword evidence="8" id="KW-1185">Reference proteome</keyword>
<evidence type="ECO:0000256" key="4">
    <source>
        <dbReference type="ARBA" id="ARBA00023163"/>
    </source>
</evidence>
<dbReference type="AlphaFoldDB" id="A0AAP2DN66"/>
<keyword evidence="4" id="KW-0804">Transcription</keyword>
<dbReference type="SUPFAM" id="SSF88659">
    <property type="entry name" value="Sigma3 and sigma4 domains of RNA polymerase sigma factors"/>
    <property type="match status" value="1"/>
</dbReference>
<evidence type="ECO:0000259" key="5">
    <source>
        <dbReference type="Pfam" id="PF04542"/>
    </source>
</evidence>
<dbReference type="GO" id="GO:0006352">
    <property type="term" value="P:DNA-templated transcription initiation"/>
    <property type="evidence" value="ECO:0007669"/>
    <property type="project" value="InterPro"/>
</dbReference>
<dbReference type="Gene3D" id="1.10.1740.10">
    <property type="match status" value="1"/>
</dbReference>
<evidence type="ECO:0000259" key="6">
    <source>
        <dbReference type="Pfam" id="PF08281"/>
    </source>
</evidence>
<feature type="domain" description="RNA polymerase sigma factor 70 region 4 type 2" evidence="6">
    <location>
        <begin position="141"/>
        <end position="192"/>
    </location>
</feature>
<dbReference type="InterPro" id="IPR013324">
    <property type="entry name" value="RNA_pol_sigma_r3/r4-like"/>
</dbReference>
<dbReference type="PANTHER" id="PTHR43133:SF46">
    <property type="entry name" value="RNA POLYMERASE SIGMA-70 FACTOR ECF SUBFAMILY"/>
    <property type="match status" value="1"/>
</dbReference>
<protein>
    <submittedName>
        <fullName evidence="7">RNA polymerase sigma-70 factor</fullName>
    </submittedName>
</protein>
<comment type="caution">
    <text evidence="7">The sequence shown here is derived from an EMBL/GenBank/DDBJ whole genome shotgun (WGS) entry which is preliminary data.</text>
</comment>
<dbReference type="GO" id="GO:0003677">
    <property type="term" value="F:DNA binding"/>
    <property type="evidence" value="ECO:0007669"/>
    <property type="project" value="InterPro"/>
</dbReference>
<keyword evidence="2" id="KW-0805">Transcription regulation</keyword>
<dbReference type="InterPro" id="IPR013325">
    <property type="entry name" value="RNA_pol_sigma_r2"/>
</dbReference>
<dbReference type="CDD" id="cd06171">
    <property type="entry name" value="Sigma70_r4"/>
    <property type="match status" value="1"/>
</dbReference>
<dbReference type="InterPro" id="IPR036388">
    <property type="entry name" value="WH-like_DNA-bd_sf"/>
</dbReference>
<evidence type="ECO:0000256" key="2">
    <source>
        <dbReference type="ARBA" id="ARBA00023015"/>
    </source>
</evidence>
<reference evidence="7 8" key="1">
    <citation type="submission" date="2021-05" db="EMBL/GenBank/DDBJ databases">
        <title>A Polyphasic approach of four new species of the genus Ohtaekwangia: Ohtaekwangia histidinii sp. nov., Ohtaekwangia cretensis sp. nov., Ohtaekwangia indiensis sp. nov., Ohtaekwangia reichenbachii sp. nov. from diverse environment.</title>
        <authorList>
            <person name="Octaviana S."/>
        </authorList>
    </citation>
    <scope>NUCLEOTIDE SEQUENCE [LARGE SCALE GENOMIC DNA]</scope>
    <source>
        <strain evidence="7 8">PWU4</strain>
    </source>
</reference>
<dbReference type="InterPro" id="IPR039425">
    <property type="entry name" value="RNA_pol_sigma-70-like"/>
</dbReference>
<feature type="domain" description="RNA polymerase sigma-70 region 2" evidence="5">
    <location>
        <begin position="44"/>
        <end position="107"/>
    </location>
</feature>
<organism evidence="7 8">
    <name type="scientific">Chryseosolibacter histidini</name>
    <dbReference type="NCBI Taxonomy" id="2782349"/>
    <lineage>
        <taxon>Bacteria</taxon>
        <taxon>Pseudomonadati</taxon>
        <taxon>Bacteroidota</taxon>
        <taxon>Cytophagia</taxon>
        <taxon>Cytophagales</taxon>
        <taxon>Chryseotaleaceae</taxon>
        <taxon>Chryseosolibacter</taxon>
    </lineage>
</organism>
<keyword evidence="3" id="KW-0731">Sigma factor</keyword>
<dbReference type="InterPro" id="IPR014284">
    <property type="entry name" value="RNA_pol_sigma-70_dom"/>
</dbReference>
<dbReference type="Pfam" id="PF08281">
    <property type="entry name" value="Sigma70_r4_2"/>
    <property type="match status" value="1"/>
</dbReference>
<evidence type="ECO:0000313" key="8">
    <source>
        <dbReference type="Proteomes" id="UP001319200"/>
    </source>
</evidence>
<evidence type="ECO:0000256" key="1">
    <source>
        <dbReference type="ARBA" id="ARBA00010641"/>
    </source>
</evidence>
<dbReference type="InterPro" id="IPR007627">
    <property type="entry name" value="RNA_pol_sigma70_r2"/>
</dbReference>
<name>A0AAP2DN66_9BACT</name>
<dbReference type="RefSeq" id="WP_254167332.1">
    <property type="nucleotide sequence ID" value="NZ_JAHESF010000025.1"/>
</dbReference>
<dbReference type="InterPro" id="IPR014327">
    <property type="entry name" value="RNA_pol_sigma70_bacteroid"/>
</dbReference>
<dbReference type="InterPro" id="IPR013249">
    <property type="entry name" value="RNA_pol_sigma70_r4_t2"/>
</dbReference>
<dbReference type="EMBL" id="JAHESF010000025">
    <property type="protein sequence ID" value="MBT1699408.1"/>
    <property type="molecule type" value="Genomic_DNA"/>
</dbReference>
<dbReference type="PANTHER" id="PTHR43133">
    <property type="entry name" value="RNA POLYMERASE ECF-TYPE SIGMA FACTO"/>
    <property type="match status" value="1"/>
</dbReference>
<dbReference type="Gene3D" id="1.10.10.10">
    <property type="entry name" value="Winged helix-like DNA-binding domain superfamily/Winged helix DNA-binding domain"/>
    <property type="match status" value="1"/>
</dbReference>
<accession>A0AAP2DN66</accession>
<dbReference type="GO" id="GO:0016987">
    <property type="term" value="F:sigma factor activity"/>
    <property type="evidence" value="ECO:0007669"/>
    <property type="project" value="UniProtKB-KW"/>
</dbReference>
<dbReference type="NCBIfam" id="TIGR02985">
    <property type="entry name" value="Sig70_bacteroi1"/>
    <property type="match status" value="1"/>
</dbReference>
<evidence type="ECO:0000256" key="3">
    <source>
        <dbReference type="ARBA" id="ARBA00023082"/>
    </source>
</evidence>
<sequence>MIQSLPTILPPQAIQPHRILQSDNLDELFQRVINDDYSSFEKIFKNNYKSLCTYACHVVKSHELAEEIVDDVFCNLWKNRKKIQITSSFRAYLLTSIRNKSLDCLRKMKHEKNAMLESAATVPCKQSIAYETLFYEELNGRIEAAIQGLPRQCRTIFLMSRDQDLKYKEIAELLNISIKTVDTQMGRALKYLRKSISPAVSS</sequence>
<gene>
    <name evidence="7" type="ORF">KK083_21100</name>
</gene>
<evidence type="ECO:0000313" key="7">
    <source>
        <dbReference type="EMBL" id="MBT1699408.1"/>
    </source>
</evidence>